<proteinExistence type="predicted"/>
<feature type="transmembrane region" description="Helical" evidence="1">
    <location>
        <begin position="20"/>
        <end position="41"/>
    </location>
</feature>
<protein>
    <recommendedName>
        <fullName evidence="4">Type IV pilus assembly protein PilV</fullName>
    </recommendedName>
</protein>
<keyword evidence="3" id="KW-1185">Reference proteome</keyword>
<name>A0ABW2J4Y6_9BURK</name>
<comment type="caution">
    <text evidence="2">The sequence shown here is derived from an EMBL/GenBank/DDBJ whole genome shotgun (WGS) entry which is preliminary data.</text>
</comment>
<evidence type="ECO:0008006" key="4">
    <source>
        <dbReference type="Google" id="ProtNLM"/>
    </source>
</evidence>
<keyword evidence="1" id="KW-0812">Transmembrane</keyword>
<evidence type="ECO:0000256" key="1">
    <source>
        <dbReference type="SAM" id="Phobius"/>
    </source>
</evidence>
<evidence type="ECO:0000313" key="3">
    <source>
        <dbReference type="Proteomes" id="UP001596379"/>
    </source>
</evidence>
<organism evidence="2 3">
    <name type="scientific">Herminiimonas aquatilis</name>
    <dbReference type="NCBI Taxonomy" id="345342"/>
    <lineage>
        <taxon>Bacteria</taxon>
        <taxon>Pseudomonadati</taxon>
        <taxon>Pseudomonadota</taxon>
        <taxon>Betaproteobacteria</taxon>
        <taxon>Burkholderiales</taxon>
        <taxon>Oxalobacteraceae</taxon>
        <taxon>Herminiimonas</taxon>
    </lineage>
</organism>
<dbReference type="EMBL" id="JBHTCC010000001">
    <property type="protein sequence ID" value="MFC7298402.1"/>
    <property type="molecule type" value="Genomic_DNA"/>
</dbReference>
<keyword evidence="1" id="KW-0472">Membrane</keyword>
<accession>A0ABW2J4Y6</accession>
<sequence length="143" mass="15126">MMTMKSPANNCAPANQKGIVLLEGLIAILIFSIGILGAVGLQATMIKANSDAKYRVEAGLIVEQRISRMWVDQLGLANYSELAPGTDISAESGLPNGRRITIRGDVANCAGDLSCFVVRVTWQQPGDDAEHNVTSVARITGGV</sequence>
<gene>
    <name evidence="2" type="ORF">ACFQO0_08140</name>
</gene>
<reference evidence="3" key="1">
    <citation type="journal article" date="2019" name="Int. J. Syst. Evol. Microbiol.">
        <title>The Global Catalogue of Microorganisms (GCM) 10K type strain sequencing project: providing services to taxonomists for standard genome sequencing and annotation.</title>
        <authorList>
            <consortium name="The Broad Institute Genomics Platform"/>
            <consortium name="The Broad Institute Genome Sequencing Center for Infectious Disease"/>
            <person name="Wu L."/>
            <person name="Ma J."/>
        </authorList>
    </citation>
    <scope>NUCLEOTIDE SEQUENCE [LARGE SCALE GENOMIC DNA]</scope>
    <source>
        <strain evidence="3">CCUG 36956</strain>
    </source>
</reference>
<dbReference type="Proteomes" id="UP001596379">
    <property type="component" value="Unassembled WGS sequence"/>
</dbReference>
<evidence type="ECO:0000313" key="2">
    <source>
        <dbReference type="EMBL" id="MFC7298402.1"/>
    </source>
</evidence>
<keyword evidence="1" id="KW-1133">Transmembrane helix</keyword>